<dbReference type="InterPro" id="IPR001387">
    <property type="entry name" value="Cro/C1-type_HTH"/>
</dbReference>
<dbReference type="GO" id="GO:0005829">
    <property type="term" value="C:cytosol"/>
    <property type="evidence" value="ECO:0007669"/>
    <property type="project" value="TreeGrafter"/>
</dbReference>
<dbReference type="InterPro" id="IPR050807">
    <property type="entry name" value="TransReg_Diox_bact_type"/>
</dbReference>
<dbReference type="SMART" id="SM00530">
    <property type="entry name" value="HTH_XRE"/>
    <property type="match status" value="1"/>
</dbReference>
<dbReference type="InterPro" id="IPR010982">
    <property type="entry name" value="Lambda_DNA-bd_dom_sf"/>
</dbReference>
<evidence type="ECO:0000313" key="4">
    <source>
        <dbReference type="Proteomes" id="UP000462091"/>
    </source>
</evidence>
<protein>
    <submittedName>
        <fullName evidence="3">Helix-turn-helix domain-containing protein</fullName>
    </submittedName>
</protein>
<evidence type="ECO:0000256" key="1">
    <source>
        <dbReference type="ARBA" id="ARBA00023125"/>
    </source>
</evidence>
<dbReference type="PANTHER" id="PTHR46797:SF1">
    <property type="entry name" value="METHYLPHOSPHONATE SYNTHASE"/>
    <property type="match status" value="1"/>
</dbReference>
<dbReference type="PANTHER" id="PTHR46797">
    <property type="entry name" value="HTH-TYPE TRANSCRIPTIONAL REGULATOR"/>
    <property type="match status" value="1"/>
</dbReference>
<dbReference type="CDD" id="cd00093">
    <property type="entry name" value="HTH_XRE"/>
    <property type="match status" value="1"/>
</dbReference>
<dbReference type="Gene3D" id="1.10.260.40">
    <property type="entry name" value="lambda repressor-like DNA-binding domains"/>
    <property type="match status" value="1"/>
</dbReference>
<sequence>MNERIALVRKSLGLTQEKFAEQVGLSRNFMWMIESGTRVPSDRTISDICREFNVNETWLRTGEGEMFNQITRSEKITSFLTEITEDEGDDFKRRFVEMLAELEPEDWKLLERMAEKLQKKEGNP</sequence>
<dbReference type="PROSITE" id="PS50943">
    <property type="entry name" value="HTH_CROC1"/>
    <property type="match status" value="1"/>
</dbReference>
<dbReference type="SUPFAM" id="SSF47413">
    <property type="entry name" value="lambda repressor-like DNA-binding domains"/>
    <property type="match status" value="1"/>
</dbReference>
<dbReference type="GO" id="GO:0003677">
    <property type="term" value="F:DNA binding"/>
    <property type="evidence" value="ECO:0007669"/>
    <property type="project" value="UniProtKB-KW"/>
</dbReference>
<dbReference type="RefSeq" id="WP_154265250.1">
    <property type="nucleotide sequence ID" value="NZ_WKQM01000001.1"/>
</dbReference>
<reference evidence="3 4" key="1">
    <citation type="journal article" date="2019" name="Nat. Med.">
        <title>A library of human gut bacterial isolates paired with longitudinal multiomics data enables mechanistic microbiome research.</title>
        <authorList>
            <person name="Poyet M."/>
            <person name="Groussin M."/>
            <person name="Gibbons S.M."/>
            <person name="Avila-Pacheco J."/>
            <person name="Jiang X."/>
            <person name="Kearney S.M."/>
            <person name="Perrotta A.R."/>
            <person name="Berdy B."/>
            <person name="Zhao S."/>
            <person name="Lieberman T.D."/>
            <person name="Swanson P.K."/>
            <person name="Smith M."/>
            <person name="Roesemann S."/>
            <person name="Alexander J.E."/>
            <person name="Rich S.A."/>
            <person name="Livny J."/>
            <person name="Vlamakis H."/>
            <person name="Clish C."/>
            <person name="Bullock K."/>
            <person name="Deik A."/>
            <person name="Scott J."/>
            <person name="Pierce K.A."/>
            <person name="Xavier R.J."/>
            <person name="Alm E.J."/>
        </authorList>
    </citation>
    <scope>NUCLEOTIDE SEQUENCE [LARGE SCALE GENOMIC DNA]</scope>
    <source>
        <strain evidence="3 4">BIOML-B1</strain>
    </source>
</reference>
<keyword evidence="1" id="KW-0238">DNA-binding</keyword>
<evidence type="ECO:0000313" key="3">
    <source>
        <dbReference type="EMBL" id="MSC50335.1"/>
    </source>
</evidence>
<feature type="domain" description="HTH cro/C1-type" evidence="2">
    <location>
        <begin position="5"/>
        <end position="59"/>
    </location>
</feature>
<comment type="caution">
    <text evidence="3">The sequence shown here is derived from an EMBL/GenBank/DDBJ whole genome shotgun (WGS) entry which is preliminary data.</text>
</comment>
<dbReference type="AlphaFoldDB" id="A0A844DFR0"/>
<organism evidence="3 4">
    <name type="scientific">Faecalibacterium prausnitzii</name>
    <dbReference type="NCBI Taxonomy" id="853"/>
    <lineage>
        <taxon>Bacteria</taxon>
        <taxon>Bacillati</taxon>
        <taxon>Bacillota</taxon>
        <taxon>Clostridia</taxon>
        <taxon>Eubacteriales</taxon>
        <taxon>Oscillospiraceae</taxon>
        <taxon>Faecalibacterium</taxon>
    </lineage>
</organism>
<accession>A0A844DFR0</accession>
<evidence type="ECO:0000259" key="2">
    <source>
        <dbReference type="PROSITE" id="PS50943"/>
    </source>
</evidence>
<dbReference type="EMBL" id="WKQM01000001">
    <property type="protein sequence ID" value="MSC50335.1"/>
    <property type="molecule type" value="Genomic_DNA"/>
</dbReference>
<proteinExistence type="predicted"/>
<gene>
    <name evidence="3" type="ORF">GKE10_00080</name>
</gene>
<name>A0A844DFR0_9FIRM</name>
<dbReference type="GO" id="GO:0003700">
    <property type="term" value="F:DNA-binding transcription factor activity"/>
    <property type="evidence" value="ECO:0007669"/>
    <property type="project" value="TreeGrafter"/>
</dbReference>
<dbReference type="Pfam" id="PF12844">
    <property type="entry name" value="HTH_19"/>
    <property type="match status" value="1"/>
</dbReference>
<dbReference type="Proteomes" id="UP000462091">
    <property type="component" value="Unassembled WGS sequence"/>
</dbReference>